<accession>A0A1I0Q1G0</accession>
<dbReference type="PANTHER" id="PTHR43283:SF7">
    <property type="entry name" value="BETA-LACTAMASE-RELATED DOMAIN-CONTAINING PROTEIN"/>
    <property type="match status" value="1"/>
</dbReference>
<proteinExistence type="predicted"/>
<dbReference type="Proteomes" id="UP000199373">
    <property type="component" value="Unassembled WGS sequence"/>
</dbReference>
<gene>
    <name evidence="2" type="ORF">SAMN04487850_2141</name>
</gene>
<keyword evidence="3" id="KW-1185">Reference proteome</keyword>
<name>A0A1I0Q1G0_9BACT</name>
<evidence type="ECO:0000313" key="2">
    <source>
        <dbReference type="EMBL" id="SEW20727.1"/>
    </source>
</evidence>
<dbReference type="InterPro" id="IPR050789">
    <property type="entry name" value="Diverse_Enzym_Activities"/>
</dbReference>
<dbReference type="InterPro" id="IPR012338">
    <property type="entry name" value="Beta-lactam/transpept-like"/>
</dbReference>
<dbReference type="Gene3D" id="3.40.710.10">
    <property type="entry name" value="DD-peptidase/beta-lactamase superfamily"/>
    <property type="match status" value="1"/>
</dbReference>
<dbReference type="InterPro" id="IPR001466">
    <property type="entry name" value="Beta-lactam-related"/>
</dbReference>
<dbReference type="EMBL" id="FOIQ01000005">
    <property type="protein sequence ID" value="SEW20727.1"/>
    <property type="molecule type" value="Genomic_DNA"/>
</dbReference>
<evidence type="ECO:0000313" key="3">
    <source>
        <dbReference type="Proteomes" id="UP000199373"/>
    </source>
</evidence>
<organism evidence="2 3">
    <name type="scientific">Prevotella aff. ruminicola Tc2-24</name>
    <dbReference type="NCBI Taxonomy" id="81582"/>
    <lineage>
        <taxon>Bacteria</taxon>
        <taxon>Pseudomonadati</taxon>
        <taxon>Bacteroidota</taxon>
        <taxon>Bacteroidia</taxon>
        <taxon>Bacteroidales</taxon>
        <taxon>Prevotellaceae</taxon>
        <taxon>Prevotella</taxon>
    </lineage>
</organism>
<dbReference type="AlphaFoldDB" id="A0A1I0Q1G0"/>
<dbReference type="PANTHER" id="PTHR43283">
    <property type="entry name" value="BETA-LACTAMASE-RELATED"/>
    <property type="match status" value="1"/>
</dbReference>
<feature type="domain" description="Beta-lactamase-related" evidence="1">
    <location>
        <begin position="99"/>
        <end position="377"/>
    </location>
</feature>
<reference evidence="2 3" key="1">
    <citation type="submission" date="2016-10" db="EMBL/GenBank/DDBJ databases">
        <authorList>
            <person name="de Groot N.N."/>
        </authorList>
    </citation>
    <scope>NUCLEOTIDE SEQUENCE [LARGE SCALE GENOMIC DNA]</scope>
    <source>
        <strain evidence="2 3">TC2-24</strain>
    </source>
</reference>
<dbReference type="PROSITE" id="PS51257">
    <property type="entry name" value="PROKAR_LIPOPROTEIN"/>
    <property type="match status" value="1"/>
</dbReference>
<protein>
    <submittedName>
        <fullName evidence="2">CubicO group peptidase, beta-lactamase class C family</fullName>
    </submittedName>
</protein>
<dbReference type="Pfam" id="PF00144">
    <property type="entry name" value="Beta-lactamase"/>
    <property type="match status" value="1"/>
</dbReference>
<dbReference type="SUPFAM" id="SSF56601">
    <property type="entry name" value="beta-lactamase/transpeptidase-like"/>
    <property type="match status" value="1"/>
</dbReference>
<evidence type="ECO:0000259" key="1">
    <source>
        <dbReference type="Pfam" id="PF00144"/>
    </source>
</evidence>
<sequence length="394" mass="44968">MDSWMRRGYKILGGLLCLAMTSCSVIRGYRTDGKGGPTIFSFEHHAHDTIDNRGQAFLFPIANDKAGWIDTLHFYTQQPHYKNITLPEALNTKSKTQGVIIIQNDSIIYEKYWGNFSPDRLATVFSVSKSITSLLCGIAVDDGYIHSIDDAVTRYLPELKKKDPMWQQLTIRHLLDMQSGLDFDDTYSLTLKDLKRLHAMAKLNYGHHTMRQIRGLRFRCKPGTEYRYESMTSQILGVVIERASGQRFADYLSEKVWKPLQMESPALINIDSRQHDVPHSFGGITTTMKDLAKIGRLYLHHGQWNGKRIVSEEWIRQTADYNTANDGYHFNWYNLSSVGSAKAPYPGYYALGIGAQVLYVNPYKNLIMVRIGTTNNGPLFVPELFEQLSNCGRF</sequence>